<accession>A0A1D8KBJ4</accession>
<protein>
    <recommendedName>
        <fullName evidence="3">Transposase IS4-like domain-containing protein</fullName>
    </recommendedName>
</protein>
<sequence>MHQTKKSNPWHFGMKAPIGADANSGLVHTVVATSAQIDDVTQVNRLPYTKSRWLLAMPVIRV</sequence>
<gene>
    <name evidence="1" type="ORF">BJI67_15595</name>
</gene>
<proteinExistence type="predicted"/>
<evidence type="ECO:0000313" key="1">
    <source>
        <dbReference type="EMBL" id="AOV18297.1"/>
    </source>
</evidence>
<keyword evidence="2" id="KW-1185">Reference proteome</keyword>
<organism evidence="1 2">
    <name type="scientific">Acidihalobacter aeolianus</name>
    <dbReference type="NCBI Taxonomy" id="2792603"/>
    <lineage>
        <taxon>Bacteria</taxon>
        <taxon>Pseudomonadati</taxon>
        <taxon>Pseudomonadota</taxon>
        <taxon>Gammaproteobacteria</taxon>
        <taxon>Chromatiales</taxon>
        <taxon>Ectothiorhodospiraceae</taxon>
        <taxon>Acidihalobacter</taxon>
    </lineage>
</organism>
<dbReference type="KEGG" id="aaeo:BJI67_15595"/>
<reference evidence="1 2" key="1">
    <citation type="submission" date="2016-09" db="EMBL/GenBank/DDBJ databases">
        <title>Acidihalobacter prosperus V6 (DSM14174).</title>
        <authorList>
            <person name="Khaleque H.N."/>
            <person name="Ramsay J.P."/>
            <person name="Murphy R.J.T."/>
            <person name="Kaksonen A.H."/>
            <person name="Boxall N.J."/>
            <person name="Watkin E.L.J."/>
        </authorList>
    </citation>
    <scope>NUCLEOTIDE SEQUENCE [LARGE SCALE GENOMIC DNA]</scope>
    <source>
        <strain evidence="1 2">V6</strain>
    </source>
</reference>
<evidence type="ECO:0000313" key="2">
    <source>
        <dbReference type="Proteomes" id="UP000095342"/>
    </source>
</evidence>
<evidence type="ECO:0008006" key="3">
    <source>
        <dbReference type="Google" id="ProtNLM"/>
    </source>
</evidence>
<dbReference type="EMBL" id="CP017448">
    <property type="protein sequence ID" value="AOV18297.1"/>
    <property type="molecule type" value="Genomic_DNA"/>
</dbReference>
<name>A0A1D8KBJ4_9GAMM</name>
<dbReference type="AlphaFoldDB" id="A0A1D8KBJ4"/>
<dbReference type="Proteomes" id="UP000095342">
    <property type="component" value="Chromosome"/>
</dbReference>